<evidence type="ECO:0000313" key="4">
    <source>
        <dbReference type="Proteomes" id="UP000252189"/>
    </source>
</evidence>
<dbReference type="GO" id="GO:0003677">
    <property type="term" value="F:DNA binding"/>
    <property type="evidence" value="ECO:0007669"/>
    <property type="project" value="InterPro"/>
</dbReference>
<dbReference type="InterPro" id="IPR011856">
    <property type="entry name" value="tRNA_endonuc-like_dom_sf"/>
</dbReference>
<name>A0A368NGE1_9EURY</name>
<reference evidence="3 4" key="1">
    <citation type="submission" date="2018-07" db="EMBL/GenBank/DDBJ databases">
        <title>Genome sequences of Haloplanus salinus JCM 18368T.</title>
        <authorList>
            <person name="Kim Y.B."/>
            <person name="Roh S.W."/>
        </authorList>
    </citation>
    <scope>NUCLEOTIDE SEQUENCE [LARGE SCALE GENOMIC DNA]</scope>
    <source>
        <strain evidence="3 4">JCM 18368</strain>
    </source>
</reference>
<dbReference type="InterPro" id="IPR011335">
    <property type="entry name" value="Restrct_endonuc-II-like"/>
</dbReference>
<evidence type="ECO:0000313" key="3">
    <source>
        <dbReference type="EMBL" id="RCU48471.1"/>
    </source>
</evidence>
<dbReference type="GO" id="GO:0009307">
    <property type="term" value="P:DNA restriction-modification system"/>
    <property type="evidence" value="ECO:0007669"/>
    <property type="project" value="InterPro"/>
</dbReference>
<sequence>MMSILKRRSSEPSSSLAKGVAKEKEIAQNLRYQYPTATVKRTSQTRDGGKDIIVKKGGETTYIEVKNWDRPMSLYDLQNYIKLSKNTTAGVEVHNRGGFSKRAQSAANRADVDLTSEESYNSPDLEQRLRRCCVRYGTKTRVRGRVANEYAVDKLTDAAKSSVRLVMRGGKLVADAAVRTSKWIASRLSLKNLALLGIFAPPFWLLCRYLNGDYEHWDLVKAVGIFSISIIIYDLLSD</sequence>
<proteinExistence type="predicted"/>
<evidence type="ECO:0000256" key="1">
    <source>
        <dbReference type="SAM" id="MobiDB-lite"/>
    </source>
</evidence>
<keyword evidence="4" id="KW-1185">Reference proteome</keyword>
<feature type="region of interest" description="Disordered" evidence="1">
    <location>
        <begin position="1"/>
        <end position="20"/>
    </location>
</feature>
<dbReference type="Proteomes" id="UP000252189">
    <property type="component" value="Unassembled WGS sequence"/>
</dbReference>
<dbReference type="EMBL" id="QPHM01000001">
    <property type="protein sequence ID" value="RCU48471.1"/>
    <property type="molecule type" value="Genomic_DNA"/>
</dbReference>
<dbReference type="Gene3D" id="3.40.1350.10">
    <property type="match status" value="1"/>
</dbReference>
<gene>
    <name evidence="3" type="ORF">DU504_14875</name>
</gene>
<accession>A0A368NGE1</accession>
<feature type="domain" description="Restriction endonuclease type IV Mrr" evidence="2">
    <location>
        <begin position="36"/>
        <end position="116"/>
    </location>
</feature>
<dbReference type="GO" id="GO:0004519">
    <property type="term" value="F:endonuclease activity"/>
    <property type="evidence" value="ECO:0007669"/>
    <property type="project" value="InterPro"/>
</dbReference>
<organism evidence="3 4">
    <name type="scientific">Haloplanus salinus</name>
    <dbReference type="NCBI Taxonomy" id="1126245"/>
    <lineage>
        <taxon>Archaea</taxon>
        <taxon>Methanobacteriati</taxon>
        <taxon>Methanobacteriota</taxon>
        <taxon>Stenosarchaea group</taxon>
        <taxon>Halobacteria</taxon>
        <taxon>Halobacteriales</taxon>
        <taxon>Haloferacaceae</taxon>
        <taxon>Haloplanus</taxon>
    </lineage>
</organism>
<dbReference type="InterPro" id="IPR007560">
    <property type="entry name" value="Restrct_endonuc_IV_Mrr"/>
</dbReference>
<dbReference type="SUPFAM" id="SSF52980">
    <property type="entry name" value="Restriction endonuclease-like"/>
    <property type="match status" value="1"/>
</dbReference>
<protein>
    <recommendedName>
        <fullName evidence="2">Restriction endonuclease type IV Mrr domain-containing protein</fullName>
    </recommendedName>
</protein>
<evidence type="ECO:0000259" key="2">
    <source>
        <dbReference type="Pfam" id="PF04471"/>
    </source>
</evidence>
<dbReference type="Pfam" id="PF04471">
    <property type="entry name" value="Mrr_cat"/>
    <property type="match status" value="1"/>
</dbReference>
<comment type="caution">
    <text evidence="3">The sequence shown here is derived from an EMBL/GenBank/DDBJ whole genome shotgun (WGS) entry which is preliminary data.</text>
</comment>
<dbReference type="AlphaFoldDB" id="A0A368NGE1"/>